<dbReference type="InterPro" id="IPR003774">
    <property type="entry name" value="AlgH-like"/>
</dbReference>
<dbReference type="Pfam" id="PF02622">
    <property type="entry name" value="DUF179"/>
    <property type="match status" value="1"/>
</dbReference>
<protein>
    <submittedName>
        <fullName evidence="2">Uncharacterized protein</fullName>
    </submittedName>
</protein>
<gene>
    <name evidence="2" type="ORF">PPYR1160_LOCUS14885</name>
</gene>
<feature type="compositionally biased region" description="Basic and acidic residues" evidence="1">
    <location>
        <begin position="183"/>
        <end position="194"/>
    </location>
</feature>
<evidence type="ECO:0000313" key="2">
    <source>
        <dbReference type="EMBL" id="CAD8265382.1"/>
    </source>
</evidence>
<dbReference type="SUPFAM" id="SSF143456">
    <property type="entry name" value="VC0467-like"/>
    <property type="match status" value="1"/>
</dbReference>
<sequence length="247" mass="26682">MRAGSPVPQVYRLENPSLGCVLLAPKEEYNHFLREAAVFIYEWDSFADDTEPMAKGVIVDQVTAFELGEMAPALEGTPLGGNKLYTGGEAGNNAVIMMHEHEGIQGSRPIGNGLFVGGVSHAQELVGSGALPASDFKFFFNHCVWTRLGLRSARWCREGPGLTMRELEQAPAAGHGGHRRLDRRLDPEGADHAAGEQDGMALHSLVAGGGASRALRILSERIGTSLGMLLPRCRSRSRSNPRPMRTP</sequence>
<feature type="region of interest" description="Disordered" evidence="1">
    <location>
        <begin position="168"/>
        <end position="194"/>
    </location>
</feature>
<dbReference type="EMBL" id="HBEA01019594">
    <property type="protein sequence ID" value="CAD8265382.1"/>
    <property type="molecule type" value="Transcribed_RNA"/>
</dbReference>
<dbReference type="Gene3D" id="3.40.1740.10">
    <property type="entry name" value="VC0467-like"/>
    <property type="match status" value="1"/>
</dbReference>
<evidence type="ECO:0000256" key="1">
    <source>
        <dbReference type="SAM" id="MobiDB-lite"/>
    </source>
</evidence>
<reference evidence="2" key="1">
    <citation type="submission" date="2021-01" db="EMBL/GenBank/DDBJ databases">
        <authorList>
            <person name="Corre E."/>
            <person name="Pelletier E."/>
            <person name="Niang G."/>
            <person name="Scheremetjew M."/>
            <person name="Finn R."/>
            <person name="Kale V."/>
            <person name="Holt S."/>
            <person name="Cochrane G."/>
            <person name="Meng A."/>
            <person name="Brown T."/>
            <person name="Cohen L."/>
        </authorList>
    </citation>
    <scope>NUCLEOTIDE SEQUENCE</scope>
    <source>
        <strain evidence="2">CCMP2078</strain>
    </source>
</reference>
<name>A0A7R9UG53_9STRA</name>
<organism evidence="2">
    <name type="scientific">Pinguiococcus pyrenoidosus</name>
    <dbReference type="NCBI Taxonomy" id="172671"/>
    <lineage>
        <taxon>Eukaryota</taxon>
        <taxon>Sar</taxon>
        <taxon>Stramenopiles</taxon>
        <taxon>Ochrophyta</taxon>
        <taxon>Pinguiophyceae</taxon>
        <taxon>Pinguiochrysidales</taxon>
        <taxon>Pinguiochrysidaceae</taxon>
        <taxon>Pinguiococcus</taxon>
    </lineage>
</organism>
<dbReference type="AlphaFoldDB" id="A0A7R9UG53"/>
<proteinExistence type="predicted"/>
<accession>A0A7R9UG53</accession>